<keyword evidence="3" id="KW-1133">Transmembrane helix</keyword>
<evidence type="ECO:0000256" key="2">
    <source>
        <dbReference type="ARBA" id="ARBA00022737"/>
    </source>
</evidence>
<dbReference type="SUPFAM" id="SSF50978">
    <property type="entry name" value="WD40 repeat-like"/>
    <property type="match status" value="1"/>
</dbReference>
<dbReference type="AlphaFoldDB" id="A0A8J3N4L3"/>
<dbReference type="PANTHER" id="PTHR19848:SF8">
    <property type="entry name" value="F-BOX AND WD REPEAT DOMAIN CONTAINING 7"/>
    <property type="match status" value="1"/>
</dbReference>
<evidence type="ECO:0000313" key="6">
    <source>
        <dbReference type="Proteomes" id="UP000597444"/>
    </source>
</evidence>
<dbReference type="InterPro" id="IPR024977">
    <property type="entry name" value="Apc4-like_WD40_dom"/>
</dbReference>
<dbReference type="Proteomes" id="UP000597444">
    <property type="component" value="Unassembled WGS sequence"/>
</dbReference>
<gene>
    <name evidence="5" type="ORF">KSF_042500</name>
</gene>
<dbReference type="RefSeq" id="WP_220204956.1">
    <property type="nucleotide sequence ID" value="NZ_BNJK01000001.1"/>
</dbReference>
<keyword evidence="3" id="KW-0812">Transmembrane</keyword>
<feature type="domain" description="Anaphase-promoting complex subunit 4-like WD40" evidence="4">
    <location>
        <begin position="325"/>
        <end position="415"/>
    </location>
</feature>
<reference evidence="5" key="1">
    <citation type="submission" date="2020-10" db="EMBL/GenBank/DDBJ databases">
        <title>Taxonomic study of unclassified bacteria belonging to the class Ktedonobacteria.</title>
        <authorList>
            <person name="Yabe S."/>
            <person name="Wang C.M."/>
            <person name="Zheng Y."/>
            <person name="Sakai Y."/>
            <person name="Cavaletti L."/>
            <person name="Monciardini P."/>
            <person name="Donadio S."/>
        </authorList>
    </citation>
    <scope>NUCLEOTIDE SEQUENCE</scope>
    <source>
        <strain evidence="5">ID150040</strain>
    </source>
</reference>
<accession>A0A8J3N4L3</accession>
<dbReference type="Gene3D" id="2.130.10.10">
    <property type="entry name" value="YVTN repeat-like/Quinoprotein amine dehydrogenase"/>
    <property type="match status" value="2"/>
</dbReference>
<evidence type="ECO:0000259" key="4">
    <source>
        <dbReference type="Pfam" id="PF12894"/>
    </source>
</evidence>
<comment type="caution">
    <text evidence="5">The sequence shown here is derived from an EMBL/GenBank/DDBJ whole genome shotgun (WGS) entry which is preliminary data.</text>
</comment>
<proteinExistence type="predicted"/>
<dbReference type="InterPro" id="IPR036322">
    <property type="entry name" value="WD40_repeat_dom_sf"/>
</dbReference>
<dbReference type="Pfam" id="PF00400">
    <property type="entry name" value="WD40"/>
    <property type="match status" value="2"/>
</dbReference>
<evidence type="ECO:0000256" key="3">
    <source>
        <dbReference type="SAM" id="Phobius"/>
    </source>
</evidence>
<dbReference type="InterPro" id="IPR001680">
    <property type="entry name" value="WD40_rpt"/>
</dbReference>
<dbReference type="Pfam" id="PF07676">
    <property type="entry name" value="PD40"/>
    <property type="match status" value="1"/>
</dbReference>
<keyword evidence="1" id="KW-0853">WD repeat</keyword>
<keyword evidence="3" id="KW-0472">Membrane</keyword>
<dbReference type="SMART" id="SM00320">
    <property type="entry name" value="WD40"/>
    <property type="match status" value="6"/>
</dbReference>
<organism evidence="5 6">
    <name type="scientific">Reticulibacter mediterranei</name>
    <dbReference type="NCBI Taxonomy" id="2778369"/>
    <lineage>
        <taxon>Bacteria</taxon>
        <taxon>Bacillati</taxon>
        <taxon>Chloroflexota</taxon>
        <taxon>Ktedonobacteria</taxon>
        <taxon>Ktedonobacterales</taxon>
        <taxon>Reticulibacteraceae</taxon>
        <taxon>Reticulibacter</taxon>
    </lineage>
</organism>
<dbReference type="InterPro" id="IPR015943">
    <property type="entry name" value="WD40/YVTN_repeat-like_dom_sf"/>
</dbReference>
<protein>
    <recommendedName>
        <fullName evidence="4">Anaphase-promoting complex subunit 4-like WD40 domain-containing protein</fullName>
    </recommendedName>
</protein>
<dbReference type="InterPro" id="IPR011659">
    <property type="entry name" value="WD40"/>
</dbReference>
<keyword evidence="2" id="KW-0677">Repeat</keyword>
<dbReference type="EMBL" id="BNJK01000001">
    <property type="protein sequence ID" value="GHO94202.1"/>
    <property type="molecule type" value="Genomic_DNA"/>
</dbReference>
<feature type="transmembrane region" description="Helical" evidence="3">
    <location>
        <begin position="94"/>
        <end position="117"/>
    </location>
</feature>
<dbReference type="Pfam" id="PF12894">
    <property type="entry name" value="ANAPC4_WD40"/>
    <property type="match status" value="1"/>
</dbReference>
<dbReference type="PANTHER" id="PTHR19848">
    <property type="entry name" value="WD40 REPEAT PROTEIN"/>
    <property type="match status" value="1"/>
</dbReference>
<name>A0A8J3N4L3_9CHLR</name>
<evidence type="ECO:0000313" key="5">
    <source>
        <dbReference type="EMBL" id="GHO94202.1"/>
    </source>
</evidence>
<keyword evidence="6" id="KW-1185">Reference proteome</keyword>
<evidence type="ECO:0000256" key="1">
    <source>
        <dbReference type="ARBA" id="ARBA00022574"/>
    </source>
</evidence>
<sequence>MAENERFFPPESVDEQIERLLMQQGNSSQEEASKRLIQDLHHAYQHQAEQRQQTLDHAWQRIQQRNRLIESPTSPLPPVTQMRPRRNWSRSQQFSMIAAVLVTCLLVGSLLVVLNIARSSQSPASQNVPTATSTAPATAVVPTKLGETLFTAQDSSAIYSVDWSPDGTLLASASKTVQIWDAKNGAHKLTITPDQVSGPFAARWSPDGKYIATATSGLQVWDATGKNVASCSDPLQQVTLFTTSGGSPGSSTNETSRIALKRLSTSAVALSNKDQEPVNLSWSPDSKQVAFTYRKQGHPMVVVENVASCKVTHSYSYKNDVPYDVKWSPDGKYIAVSTNDRIVQIHEIGKDKPVYTYEDPYDTDIFSFDWSPDSKYIASASYGSGKIEVWNALNGDVQHELAANARPATRLAWSHDGGKIVSVSEPAEGDAAGVVRIWNEQTARVLYTYSGHKHLVLAVAWSPDGKWIASAEGMPDAGTNMSGNGAVKVWLAQ</sequence>